<dbReference type="EMBL" id="LPXN01000001">
    <property type="protein sequence ID" value="KZD12881.1"/>
    <property type="molecule type" value="Genomic_DNA"/>
</dbReference>
<evidence type="ECO:0000313" key="3">
    <source>
        <dbReference type="EMBL" id="KZD12881.1"/>
    </source>
</evidence>
<dbReference type="PANTHER" id="PTHR11820:SF90">
    <property type="entry name" value="FLUTATHIONE S-TRANSFERASE"/>
    <property type="match status" value="1"/>
</dbReference>
<dbReference type="SUPFAM" id="SSF56529">
    <property type="entry name" value="FAH"/>
    <property type="match status" value="1"/>
</dbReference>
<dbReference type="InterPro" id="IPR011234">
    <property type="entry name" value="Fumarylacetoacetase-like_C"/>
</dbReference>
<evidence type="ECO:0000313" key="4">
    <source>
        <dbReference type="Proteomes" id="UP000076400"/>
    </source>
</evidence>
<proteinExistence type="predicted"/>
<reference evidence="3 4" key="1">
    <citation type="submission" date="2015-12" db="EMBL/GenBank/DDBJ databases">
        <title>Genome sequence of Oceanibaculum pacificum MCCC 1A02656.</title>
        <authorList>
            <person name="Lu L."/>
            <person name="Lai Q."/>
            <person name="Shao Z."/>
            <person name="Qian P."/>
        </authorList>
    </citation>
    <scope>NUCLEOTIDE SEQUENCE [LARGE SCALE GENOMIC DNA]</scope>
    <source>
        <strain evidence="3 4">MCCC 1A02656</strain>
    </source>
</reference>
<dbReference type="STRING" id="580166.AUP43_00655"/>
<dbReference type="Pfam" id="PF01557">
    <property type="entry name" value="FAA_hydrolase"/>
    <property type="match status" value="1"/>
</dbReference>
<comment type="caution">
    <text evidence="3">The sequence shown here is derived from an EMBL/GenBank/DDBJ whole genome shotgun (WGS) entry which is preliminary data.</text>
</comment>
<dbReference type="PANTHER" id="PTHR11820">
    <property type="entry name" value="ACYLPYRUVASE"/>
    <property type="match status" value="1"/>
</dbReference>
<keyword evidence="1" id="KW-0479">Metal-binding</keyword>
<dbReference type="GO" id="GO:0046872">
    <property type="term" value="F:metal ion binding"/>
    <property type="evidence" value="ECO:0007669"/>
    <property type="project" value="UniProtKB-KW"/>
</dbReference>
<organism evidence="3 4">
    <name type="scientific">Oceanibaculum pacificum</name>
    <dbReference type="NCBI Taxonomy" id="580166"/>
    <lineage>
        <taxon>Bacteria</taxon>
        <taxon>Pseudomonadati</taxon>
        <taxon>Pseudomonadota</taxon>
        <taxon>Alphaproteobacteria</taxon>
        <taxon>Rhodospirillales</taxon>
        <taxon>Oceanibaculaceae</taxon>
        <taxon>Oceanibaculum</taxon>
    </lineage>
</organism>
<dbReference type="OrthoDB" id="9780293at2"/>
<dbReference type="AlphaFoldDB" id="A0A154WH85"/>
<keyword evidence="3" id="KW-0378">Hydrolase</keyword>
<dbReference type="RefSeq" id="WP_067551165.1">
    <property type="nucleotide sequence ID" value="NZ_LPXN01000001.1"/>
</dbReference>
<dbReference type="Gene3D" id="3.90.850.10">
    <property type="entry name" value="Fumarylacetoacetase-like, C-terminal domain"/>
    <property type="match status" value="1"/>
</dbReference>
<evidence type="ECO:0000259" key="2">
    <source>
        <dbReference type="Pfam" id="PF01557"/>
    </source>
</evidence>
<gene>
    <name evidence="3" type="ORF">AUP43_00655</name>
</gene>
<dbReference type="GO" id="GO:0018773">
    <property type="term" value="F:acetylpyruvate hydrolase activity"/>
    <property type="evidence" value="ECO:0007669"/>
    <property type="project" value="TreeGrafter"/>
</dbReference>
<accession>A0A154WH85</accession>
<keyword evidence="4" id="KW-1185">Reference proteome</keyword>
<protein>
    <submittedName>
        <fullName evidence="3">Fumarylacetoacetate hydrolase</fullName>
    </submittedName>
</protein>
<feature type="domain" description="Fumarylacetoacetase-like C-terminal" evidence="2">
    <location>
        <begin position="27"/>
        <end position="231"/>
    </location>
</feature>
<dbReference type="Proteomes" id="UP000076400">
    <property type="component" value="Unassembled WGS sequence"/>
</dbReference>
<name>A0A154WH85_9PROT</name>
<sequence length="234" mass="24792">MSFVIPAPAQISIPVAGGAGEFPVRRIYCVGRNYAAHAREMGHDPDREPPFFFAKPADAIVLCEKGTGETAIAPYPLATKDLHHEIELVVALGKGGVNIPADKALEHVYGYAVGIDLTRRDIQAEAKKLARPWDMAKGFDHSAPCGHIRPASEIGHPTTGRIQISVNGAVKQDADISAMIWNVPDTIAYLSTLVELFPGDLIYSGTPEGVGPVAKGETMEGSVEGVGAIIVTMG</sequence>
<dbReference type="InterPro" id="IPR036663">
    <property type="entry name" value="Fumarylacetoacetase_C_sf"/>
</dbReference>
<evidence type="ECO:0000256" key="1">
    <source>
        <dbReference type="ARBA" id="ARBA00022723"/>
    </source>
</evidence>